<dbReference type="Gene3D" id="3.30.420.40">
    <property type="match status" value="1"/>
</dbReference>
<dbReference type="SUPFAM" id="SSF53067">
    <property type="entry name" value="Actin-like ATPase domain"/>
    <property type="match status" value="1"/>
</dbReference>
<accession>A0A9D2RVN2</accession>
<dbReference type="InterPro" id="IPR000835">
    <property type="entry name" value="HTH_MarR-typ"/>
</dbReference>
<name>A0A9D2RVN2_9FIRM</name>
<comment type="function">
    <text evidence="1">Transcriptional repressor of xylose-utilizing enzymes.</text>
</comment>
<dbReference type="Pfam" id="PF01047">
    <property type="entry name" value="MarR"/>
    <property type="match status" value="1"/>
</dbReference>
<evidence type="ECO:0000313" key="6">
    <source>
        <dbReference type="Proteomes" id="UP000823842"/>
    </source>
</evidence>
<dbReference type="PANTHER" id="PTHR18964:SF149">
    <property type="entry name" value="BIFUNCTIONAL UDP-N-ACETYLGLUCOSAMINE 2-EPIMERASE_N-ACETYLMANNOSAMINE KINASE"/>
    <property type="match status" value="1"/>
</dbReference>
<dbReference type="EMBL" id="DWYZ01000128">
    <property type="protein sequence ID" value="HJB28453.1"/>
    <property type="molecule type" value="Genomic_DNA"/>
</dbReference>
<proteinExistence type="inferred from homology"/>
<feature type="non-terminal residue" evidence="5">
    <location>
        <position position="156"/>
    </location>
</feature>
<dbReference type="PANTHER" id="PTHR18964">
    <property type="entry name" value="ROK (REPRESSOR, ORF, KINASE) FAMILY"/>
    <property type="match status" value="1"/>
</dbReference>
<dbReference type="AlphaFoldDB" id="A0A9D2RVN2"/>
<protein>
    <submittedName>
        <fullName evidence="5">MarR family transcriptional regulator</fullName>
    </submittedName>
</protein>
<organism evidence="5 6">
    <name type="scientific">Candidatus Blautia faecavium</name>
    <dbReference type="NCBI Taxonomy" id="2838487"/>
    <lineage>
        <taxon>Bacteria</taxon>
        <taxon>Bacillati</taxon>
        <taxon>Bacillota</taxon>
        <taxon>Clostridia</taxon>
        <taxon>Lachnospirales</taxon>
        <taxon>Lachnospiraceae</taxon>
        <taxon>Blautia</taxon>
    </lineage>
</organism>
<comment type="similarity">
    <text evidence="2">Belongs to the ROK (NagC/XylR) family.</text>
</comment>
<gene>
    <name evidence="5" type="ORF">IAA06_06625</name>
</gene>
<dbReference type="InterPro" id="IPR036388">
    <property type="entry name" value="WH-like_DNA-bd_sf"/>
</dbReference>
<dbReference type="Gene3D" id="1.10.10.10">
    <property type="entry name" value="Winged helix-like DNA-binding domain superfamily/Winged helix DNA-binding domain"/>
    <property type="match status" value="1"/>
</dbReference>
<dbReference type="SUPFAM" id="SSF46785">
    <property type="entry name" value="Winged helix' DNA-binding domain"/>
    <property type="match status" value="1"/>
</dbReference>
<evidence type="ECO:0000259" key="4">
    <source>
        <dbReference type="Pfam" id="PF01047"/>
    </source>
</evidence>
<sequence>MRNGINQDNVQKFNRVLVVRLLRNSGSCSRADLARMSNLKPATITNIVNELKELHLIKEEGVINVERGRHGIAVSLDKTYYRVIGLRITRKYFNVGIFDIEGNELESSTYTLKNGEEPENIFLRIQDAIELYINNAKDQKVAAIGCAIPGPFFRNL</sequence>
<dbReference type="InterPro" id="IPR000600">
    <property type="entry name" value="ROK"/>
</dbReference>
<dbReference type="GO" id="GO:0003700">
    <property type="term" value="F:DNA-binding transcription factor activity"/>
    <property type="evidence" value="ECO:0007669"/>
    <property type="project" value="InterPro"/>
</dbReference>
<dbReference type="GO" id="GO:0042732">
    <property type="term" value="P:D-xylose metabolic process"/>
    <property type="evidence" value="ECO:0007669"/>
    <property type="project" value="UniProtKB-KW"/>
</dbReference>
<evidence type="ECO:0000256" key="1">
    <source>
        <dbReference type="ARBA" id="ARBA00002486"/>
    </source>
</evidence>
<feature type="domain" description="HTH marR-type" evidence="4">
    <location>
        <begin position="16"/>
        <end position="52"/>
    </location>
</feature>
<evidence type="ECO:0000256" key="2">
    <source>
        <dbReference type="ARBA" id="ARBA00006479"/>
    </source>
</evidence>
<reference evidence="5" key="1">
    <citation type="journal article" date="2021" name="PeerJ">
        <title>Extensive microbial diversity within the chicken gut microbiome revealed by metagenomics and culture.</title>
        <authorList>
            <person name="Gilroy R."/>
            <person name="Ravi A."/>
            <person name="Getino M."/>
            <person name="Pursley I."/>
            <person name="Horton D.L."/>
            <person name="Alikhan N.F."/>
            <person name="Baker D."/>
            <person name="Gharbi K."/>
            <person name="Hall N."/>
            <person name="Watson M."/>
            <person name="Adriaenssens E.M."/>
            <person name="Foster-Nyarko E."/>
            <person name="Jarju S."/>
            <person name="Secka A."/>
            <person name="Antonio M."/>
            <person name="Oren A."/>
            <person name="Chaudhuri R.R."/>
            <person name="La Ragione R."/>
            <person name="Hildebrand F."/>
            <person name="Pallen M.J."/>
        </authorList>
    </citation>
    <scope>NUCLEOTIDE SEQUENCE</scope>
    <source>
        <strain evidence="5">ChiSjej1B19-5720</strain>
    </source>
</reference>
<keyword evidence="3" id="KW-0119">Carbohydrate metabolism</keyword>
<dbReference type="InterPro" id="IPR036390">
    <property type="entry name" value="WH_DNA-bd_sf"/>
</dbReference>
<reference evidence="5" key="2">
    <citation type="submission" date="2021-04" db="EMBL/GenBank/DDBJ databases">
        <authorList>
            <person name="Gilroy R."/>
        </authorList>
    </citation>
    <scope>NUCLEOTIDE SEQUENCE</scope>
    <source>
        <strain evidence="5">ChiSjej1B19-5720</strain>
    </source>
</reference>
<keyword evidence="3" id="KW-0859">Xylose metabolism</keyword>
<comment type="caution">
    <text evidence="5">The sequence shown here is derived from an EMBL/GenBank/DDBJ whole genome shotgun (WGS) entry which is preliminary data.</text>
</comment>
<dbReference type="Proteomes" id="UP000823842">
    <property type="component" value="Unassembled WGS sequence"/>
</dbReference>
<evidence type="ECO:0000256" key="3">
    <source>
        <dbReference type="ARBA" id="ARBA00022629"/>
    </source>
</evidence>
<evidence type="ECO:0000313" key="5">
    <source>
        <dbReference type="EMBL" id="HJB28453.1"/>
    </source>
</evidence>
<dbReference type="InterPro" id="IPR043129">
    <property type="entry name" value="ATPase_NBD"/>
</dbReference>